<feature type="compositionally biased region" description="Basic and acidic residues" evidence="1">
    <location>
        <begin position="154"/>
        <end position="168"/>
    </location>
</feature>
<keyword evidence="3" id="KW-0732">Signal</keyword>
<feature type="region of interest" description="Disordered" evidence="1">
    <location>
        <begin position="194"/>
        <end position="256"/>
    </location>
</feature>
<feature type="signal peptide" evidence="3">
    <location>
        <begin position="1"/>
        <end position="30"/>
    </location>
</feature>
<protein>
    <submittedName>
        <fullName evidence="4">Uncharacterized protein</fullName>
    </submittedName>
</protein>
<keyword evidence="2" id="KW-0812">Transmembrane</keyword>
<feature type="compositionally biased region" description="Polar residues" evidence="1">
    <location>
        <begin position="64"/>
        <end position="77"/>
    </location>
</feature>
<dbReference type="OrthoDB" id="4775599at2759"/>
<evidence type="ECO:0000313" key="4">
    <source>
        <dbReference type="EMBL" id="QDS67881.1"/>
    </source>
</evidence>
<proteinExistence type="predicted"/>
<feature type="chain" id="PRO_5022004155" evidence="3">
    <location>
        <begin position="31"/>
        <end position="256"/>
    </location>
</feature>
<evidence type="ECO:0000256" key="1">
    <source>
        <dbReference type="SAM" id="MobiDB-lite"/>
    </source>
</evidence>
<organism evidence="4 5">
    <name type="scientific">Venturia effusa</name>
    <dbReference type="NCBI Taxonomy" id="50376"/>
    <lineage>
        <taxon>Eukaryota</taxon>
        <taxon>Fungi</taxon>
        <taxon>Dikarya</taxon>
        <taxon>Ascomycota</taxon>
        <taxon>Pezizomycotina</taxon>
        <taxon>Dothideomycetes</taxon>
        <taxon>Pleosporomycetidae</taxon>
        <taxon>Venturiales</taxon>
        <taxon>Venturiaceae</taxon>
        <taxon>Venturia</taxon>
    </lineage>
</organism>
<keyword evidence="5" id="KW-1185">Reference proteome</keyword>
<gene>
    <name evidence="4" type="ORF">FKW77_008042</name>
</gene>
<dbReference type="EMBL" id="CP042185">
    <property type="protein sequence ID" value="QDS67881.1"/>
    <property type="molecule type" value="Genomic_DNA"/>
</dbReference>
<name>A0A517KWX4_9PEZI</name>
<feature type="region of interest" description="Disordered" evidence="1">
    <location>
        <begin position="154"/>
        <end position="181"/>
    </location>
</feature>
<evidence type="ECO:0000256" key="3">
    <source>
        <dbReference type="SAM" id="SignalP"/>
    </source>
</evidence>
<dbReference type="Proteomes" id="UP000316270">
    <property type="component" value="Chromosome 1"/>
</dbReference>
<accession>A0A517KWX4</accession>
<feature type="compositionally biased region" description="Basic and acidic residues" evidence="1">
    <location>
        <begin position="209"/>
        <end position="218"/>
    </location>
</feature>
<feature type="transmembrane region" description="Helical" evidence="2">
    <location>
        <begin position="98"/>
        <end position="117"/>
    </location>
</feature>
<dbReference type="AlphaFoldDB" id="A0A517KWX4"/>
<feature type="region of interest" description="Disordered" evidence="1">
    <location>
        <begin position="59"/>
        <end position="88"/>
    </location>
</feature>
<evidence type="ECO:0000256" key="2">
    <source>
        <dbReference type="SAM" id="Phobius"/>
    </source>
</evidence>
<sequence>MHLGSRPRWASRGCLHLIPLLSALITTSLAQSGAQTPNTTLFTLPSAAASTINAAATSAYRPQGSDNAPNTLQSPVAGNSIPPDQDDDDDSHSGLLNYYFVFLALFICLLVIGVYFIHKRKRAQKQASRNSGENALARDLDGWTSGPRRWIVGHRREESRNTRSGREEEGLDEFGEAPPPYIQATKTVDNRETEVEGSQSEVQIPLDTLSRHDDERPATVKPPGYVEAVGEQSSGTIGERAGSASAEPLNNVRSSP</sequence>
<reference evidence="4 5" key="1">
    <citation type="submission" date="2019-07" db="EMBL/GenBank/DDBJ databases">
        <title>Finished genome of Venturia effusa.</title>
        <authorList>
            <person name="Young C.A."/>
            <person name="Cox M.P."/>
            <person name="Ganley A.R.D."/>
            <person name="David W.J."/>
        </authorList>
    </citation>
    <scope>NUCLEOTIDE SEQUENCE [LARGE SCALE GENOMIC DNA]</scope>
    <source>
        <strain evidence="5">albino</strain>
    </source>
</reference>
<keyword evidence="2" id="KW-0472">Membrane</keyword>
<evidence type="ECO:0000313" key="5">
    <source>
        <dbReference type="Proteomes" id="UP000316270"/>
    </source>
</evidence>
<keyword evidence="2" id="KW-1133">Transmembrane helix</keyword>